<dbReference type="Pfam" id="PF00270">
    <property type="entry name" value="DEAD"/>
    <property type="match status" value="1"/>
</dbReference>
<dbReference type="InterPro" id="IPR014014">
    <property type="entry name" value="RNA_helicase_DEAD_Q_motif"/>
</dbReference>
<evidence type="ECO:0000256" key="2">
    <source>
        <dbReference type="ARBA" id="ARBA00022741"/>
    </source>
</evidence>
<feature type="compositionally biased region" description="Basic residues" evidence="10">
    <location>
        <begin position="1"/>
        <end position="11"/>
    </location>
</feature>
<dbReference type="SMART" id="SM00487">
    <property type="entry name" value="DEXDc"/>
    <property type="match status" value="1"/>
</dbReference>
<evidence type="ECO:0000256" key="6">
    <source>
        <dbReference type="ARBA" id="ARBA00022884"/>
    </source>
</evidence>
<dbReference type="WBParaSite" id="TCNE_0000801601-mRNA-1">
    <property type="protein sequence ID" value="TCNE_0000801601-mRNA-1"/>
    <property type="gene ID" value="TCNE_0000801601"/>
</dbReference>
<protein>
    <recommendedName>
        <fullName evidence="1">RNA helicase</fullName>
        <ecNumber evidence="1">3.6.4.13</ecNumber>
    </recommendedName>
</protein>
<evidence type="ECO:0000256" key="5">
    <source>
        <dbReference type="ARBA" id="ARBA00022840"/>
    </source>
</evidence>
<feature type="domain" description="Helicase C-terminal" evidence="12">
    <location>
        <begin position="329"/>
        <end position="557"/>
    </location>
</feature>
<gene>
    <name evidence="14" type="ORF">TCNE_LOCUS8016</name>
</gene>
<evidence type="ECO:0000256" key="10">
    <source>
        <dbReference type="SAM" id="MobiDB-lite"/>
    </source>
</evidence>
<name>A0A183UHP6_TOXCA</name>
<dbReference type="InterPro" id="IPR014001">
    <property type="entry name" value="Helicase_ATP-bd"/>
</dbReference>
<keyword evidence="15" id="KW-1185">Reference proteome</keyword>
<dbReference type="AlphaFoldDB" id="A0A183UHP6"/>
<evidence type="ECO:0000256" key="9">
    <source>
        <dbReference type="PROSITE-ProRule" id="PRU00552"/>
    </source>
</evidence>
<dbReference type="PROSITE" id="PS51194">
    <property type="entry name" value="HELICASE_CTER"/>
    <property type="match status" value="1"/>
</dbReference>
<keyword evidence="5" id="KW-0067">ATP-binding</keyword>
<dbReference type="GO" id="GO:0016787">
    <property type="term" value="F:hydrolase activity"/>
    <property type="evidence" value="ECO:0007669"/>
    <property type="project" value="UniProtKB-KW"/>
</dbReference>
<keyword evidence="2" id="KW-0547">Nucleotide-binding</keyword>
<feature type="short sequence motif" description="Q motif" evidence="9">
    <location>
        <begin position="113"/>
        <end position="141"/>
    </location>
</feature>
<dbReference type="InterPro" id="IPR011545">
    <property type="entry name" value="DEAD/DEAH_box_helicase_dom"/>
</dbReference>
<dbReference type="CDD" id="cd18787">
    <property type="entry name" value="SF2_C_DEAD"/>
    <property type="match status" value="1"/>
</dbReference>
<dbReference type="GO" id="GO:0005524">
    <property type="term" value="F:ATP binding"/>
    <property type="evidence" value="ECO:0007669"/>
    <property type="project" value="UniProtKB-KW"/>
</dbReference>
<feature type="domain" description="DEAD-box RNA helicase Q" evidence="13">
    <location>
        <begin position="113"/>
        <end position="141"/>
    </location>
</feature>
<dbReference type="PANTHER" id="PTHR47959:SF21">
    <property type="entry name" value="DEAD-BOX HELICASE 56"/>
    <property type="match status" value="1"/>
</dbReference>
<feature type="region of interest" description="Disordered" evidence="10">
    <location>
        <begin position="1"/>
        <end position="95"/>
    </location>
</feature>
<evidence type="ECO:0000259" key="13">
    <source>
        <dbReference type="PROSITE" id="PS51195"/>
    </source>
</evidence>
<evidence type="ECO:0000256" key="3">
    <source>
        <dbReference type="ARBA" id="ARBA00022801"/>
    </source>
</evidence>
<keyword evidence="6" id="KW-0694">RNA-binding</keyword>
<dbReference type="EMBL" id="UYWY01019805">
    <property type="protein sequence ID" value="VDM39337.1"/>
    <property type="molecule type" value="Genomic_DNA"/>
</dbReference>
<reference evidence="14 15" key="2">
    <citation type="submission" date="2018-11" db="EMBL/GenBank/DDBJ databases">
        <authorList>
            <consortium name="Pathogen Informatics"/>
        </authorList>
    </citation>
    <scope>NUCLEOTIDE SEQUENCE [LARGE SCALE GENOMIC DNA]</scope>
</reference>
<organism evidence="15 16">
    <name type="scientific">Toxocara canis</name>
    <name type="common">Canine roundworm</name>
    <dbReference type="NCBI Taxonomy" id="6265"/>
    <lineage>
        <taxon>Eukaryota</taxon>
        <taxon>Metazoa</taxon>
        <taxon>Ecdysozoa</taxon>
        <taxon>Nematoda</taxon>
        <taxon>Chromadorea</taxon>
        <taxon>Rhabditida</taxon>
        <taxon>Spirurina</taxon>
        <taxon>Ascaridomorpha</taxon>
        <taxon>Ascaridoidea</taxon>
        <taxon>Toxocaridae</taxon>
        <taxon>Toxocara</taxon>
    </lineage>
</organism>
<reference evidence="16" key="1">
    <citation type="submission" date="2016-06" db="UniProtKB">
        <authorList>
            <consortium name="WormBaseParasite"/>
        </authorList>
    </citation>
    <scope>IDENTIFICATION</scope>
</reference>
<proteinExistence type="inferred from homology"/>
<dbReference type="PANTHER" id="PTHR47959">
    <property type="entry name" value="ATP-DEPENDENT RNA HELICASE RHLE-RELATED"/>
    <property type="match status" value="1"/>
</dbReference>
<dbReference type="SMART" id="SM00490">
    <property type="entry name" value="HELICc"/>
    <property type="match status" value="1"/>
</dbReference>
<keyword evidence="3" id="KW-0378">Hydrolase</keyword>
<dbReference type="GO" id="GO:0003723">
    <property type="term" value="F:RNA binding"/>
    <property type="evidence" value="ECO:0007669"/>
    <property type="project" value="UniProtKB-KW"/>
</dbReference>
<feature type="compositionally biased region" description="Basic and acidic residues" evidence="10">
    <location>
        <begin position="54"/>
        <end position="78"/>
    </location>
</feature>
<accession>A0A183UHP6</accession>
<feature type="region of interest" description="Disordered" evidence="10">
    <location>
        <begin position="642"/>
        <end position="680"/>
    </location>
</feature>
<evidence type="ECO:0000256" key="4">
    <source>
        <dbReference type="ARBA" id="ARBA00022806"/>
    </source>
</evidence>
<evidence type="ECO:0000256" key="7">
    <source>
        <dbReference type="ARBA" id="ARBA00038041"/>
    </source>
</evidence>
<dbReference type="SUPFAM" id="SSF52540">
    <property type="entry name" value="P-loop containing nucleoside triphosphate hydrolases"/>
    <property type="match status" value="2"/>
</dbReference>
<comment type="catalytic activity">
    <reaction evidence="8">
        <text>ATP + H2O = ADP + phosphate + H(+)</text>
        <dbReference type="Rhea" id="RHEA:13065"/>
        <dbReference type="ChEBI" id="CHEBI:15377"/>
        <dbReference type="ChEBI" id="CHEBI:15378"/>
        <dbReference type="ChEBI" id="CHEBI:30616"/>
        <dbReference type="ChEBI" id="CHEBI:43474"/>
        <dbReference type="ChEBI" id="CHEBI:456216"/>
        <dbReference type="EC" id="3.6.4.13"/>
    </reaction>
</comment>
<keyword evidence="4" id="KW-0347">Helicase</keyword>
<dbReference type="PROSITE" id="PS51192">
    <property type="entry name" value="HELICASE_ATP_BIND_1"/>
    <property type="match status" value="1"/>
</dbReference>
<dbReference type="Proteomes" id="UP000050794">
    <property type="component" value="Unassembled WGS sequence"/>
</dbReference>
<dbReference type="GO" id="GO:0003724">
    <property type="term" value="F:RNA helicase activity"/>
    <property type="evidence" value="ECO:0007669"/>
    <property type="project" value="UniProtKB-EC"/>
</dbReference>
<dbReference type="CDD" id="cd17961">
    <property type="entry name" value="DEADc_DDX56"/>
    <property type="match status" value="1"/>
</dbReference>
<evidence type="ECO:0000313" key="14">
    <source>
        <dbReference type="EMBL" id="VDM39337.1"/>
    </source>
</evidence>
<evidence type="ECO:0000256" key="1">
    <source>
        <dbReference type="ARBA" id="ARBA00012552"/>
    </source>
</evidence>
<feature type="compositionally biased region" description="Basic residues" evidence="10">
    <location>
        <begin position="646"/>
        <end position="669"/>
    </location>
</feature>
<dbReference type="Pfam" id="PF00271">
    <property type="entry name" value="Helicase_C"/>
    <property type="match status" value="1"/>
</dbReference>
<evidence type="ECO:0000256" key="8">
    <source>
        <dbReference type="ARBA" id="ARBA00047984"/>
    </source>
</evidence>
<dbReference type="InterPro" id="IPR050079">
    <property type="entry name" value="DEAD_box_RNA_helicase"/>
</dbReference>
<dbReference type="PROSITE" id="PS51195">
    <property type="entry name" value="Q_MOTIF"/>
    <property type="match status" value="1"/>
</dbReference>
<feature type="domain" description="Helicase ATP-binding" evidence="11">
    <location>
        <begin position="144"/>
        <end position="316"/>
    </location>
</feature>
<dbReference type="EC" id="3.6.4.13" evidence="1"/>
<evidence type="ECO:0000313" key="15">
    <source>
        <dbReference type="Proteomes" id="UP000050794"/>
    </source>
</evidence>
<dbReference type="InterPro" id="IPR001650">
    <property type="entry name" value="Helicase_C-like"/>
</dbReference>
<sequence>MTAKHTKRKYRKDGSGPDVKKTGIRNGENEEDGALISSVDAQTEDDEGKRKKKGMSEKESEKDIDSDKGADKLCEEKKRSHKRHKSKRKRQLDEVNEQPNEFIKFDADPSEAVSFTSFNLDERLLKAIGELGWETPTQIQQSMIPLALEDKNITARARTGSGKTAAFMLPVIQKASSSNAVSGPYALFIAPTRELAAQIFRLLVQLTAAFPFLQSMNFSELDPSNQDDWLKEEPDMLVSTPSRLVNALKRKPQLCAQLRHVVLDEADLLLSYGYEEDMRQLKEYLPQNYQTIFTSATLSEDIGPLKKMFLHGPLITLKLKEGQLPSSEQLAQYLITCRNEEERFAILLAMVKLRLLVGKSIIFVSGPDRCYQLGLFLQAFQIRSCILNAQMPANSRCHVVDEFNEGRYNYVIASDINDILADDTAEEEHQPRNDEEVDITVIISLSIDAIHWQSIQGVPSMKKQRREKRKRKAFDRESGVARGIDFHHVSNVVNFDFPTTFDCYVHRVGRTARGWNKGTALSFATPGEESLVEQVRHEITAMGLTIFPYEIRIKELESFVLRAREALAACTRSVIREARLAEIKGELLRSKRLDGYFAKNPRERAALEHDKKLHTLSLHSPAIADVPDYMVPPSLRGLNFAPQNAIRRKGRSQRRHQKRMTAAQAKHKRRMDDPLQSFSV</sequence>
<feature type="compositionally biased region" description="Basic residues" evidence="10">
    <location>
        <begin position="79"/>
        <end position="90"/>
    </location>
</feature>
<dbReference type="InterPro" id="IPR027417">
    <property type="entry name" value="P-loop_NTPase"/>
</dbReference>
<evidence type="ECO:0000259" key="12">
    <source>
        <dbReference type="PROSITE" id="PS51194"/>
    </source>
</evidence>
<feature type="compositionally biased region" description="Basic and acidic residues" evidence="10">
    <location>
        <begin position="12"/>
        <end position="21"/>
    </location>
</feature>
<evidence type="ECO:0000259" key="11">
    <source>
        <dbReference type="PROSITE" id="PS51192"/>
    </source>
</evidence>
<dbReference type="Gene3D" id="3.40.50.300">
    <property type="entry name" value="P-loop containing nucleotide triphosphate hydrolases"/>
    <property type="match status" value="2"/>
</dbReference>
<evidence type="ECO:0000313" key="16">
    <source>
        <dbReference type="WBParaSite" id="TCNE_0000801601-mRNA-1"/>
    </source>
</evidence>
<comment type="similarity">
    <text evidence="7">Belongs to the DEAD box helicase family. DDX56/DBP9 subfamily.</text>
</comment>
<dbReference type="GO" id="GO:0005829">
    <property type="term" value="C:cytosol"/>
    <property type="evidence" value="ECO:0007669"/>
    <property type="project" value="TreeGrafter"/>
</dbReference>